<dbReference type="CDD" id="cd00755">
    <property type="entry name" value="YgdL_like"/>
    <property type="match status" value="1"/>
</dbReference>
<dbReference type="InterPro" id="IPR035985">
    <property type="entry name" value="Ubiquitin-activating_enz"/>
</dbReference>
<feature type="domain" description="THIF-type NAD/FAD binding fold" evidence="1">
    <location>
        <begin position="11"/>
        <end position="230"/>
    </location>
</feature>
<organism evidence="2 3">
    <name type="scientific">Ructibacterium gallinarum</name>
    <dbReference type="NCBI Taxonomy" id="2779355"/>
    <lineage>
        <taxon>Bacteria</taxon>
        <taxon>Bacillati</taxon>
        <taxon>Bacillota</taxon>
        <taxon>Clostridia</taxon>
        <taxon>Eubacteriales</taxon>
        <taxon>Oscillospiraceae</taxon>
        <taxon>Ructibacterium</taxon>
    </lineage>
</organism>
<name>A0A9D5M1A0_9FIRM</name>
<evidence type="ECO:0000313" key="3">
    <source>
        <dbReference type="Proteomes" id="UP000806542"/>
    </source>
</evidence>
<protein>
    <submittedName>
        <fullName evidence="2">tRNA threonylcarbamoyladenosine dehydratase</fullName>
    </submittedName>
</protein>
<dbReference type="InterPro" id="IPR000594">
    <property type="entry name" value="ThiF_NAD_FAD-bd"/>
</dbReference>
<dbReference type="GO" id="GO:0061503">
    <property type="term" value="F:tRNA threonylcarbamoyladenosine dehydratase"/>
    <property type="evidence" value="ECO:0007669"/>
    <property type="project" value="TreeGrafter"/>
</dbReference>
<dbReference type="Proteomes" id="UP000806542">
    <property type="component" value="Unassembled WGS sequence"/>
</dbReference>
<evidence type="ECO:0000313" key="2">
    <source>
        <dbReference type="EMBL" id="MBE5040440.1"/>
    </source>
</evidence>
<dbReference type="SUPFAM" id="SSF69572">
    <property type="entry name" value="Activating enzymes of the ubiquitin-like proteins"/>
    <property type="match status" value="1"/>
</dbReference>
<dbReference type="Pfam" id="PF00899">
    <property type="entry name" value="ThiF"/>
    <property type="match status" value="1"/>
</dbReference>
<dbReference type="AlphaFoldDB" id="A0A9D5M1A0"/>
<reference evidence="2" key="1">
    <citation type="submission" date="2020-10" db="EMBL/GenBank/DDBJ databases">
        <title>ChiBAC.</title>
        <authorList>
            <person name="Zenner C."/>
            <person name="Hitch T.C.A."/>
            <person name="Clavel T."/>
        </authorList>
    </citation>
    <scope>NUCLEOTIDE SEQUENCE</scope>
    <source>
        <strain evidence="2">DSM 107454</strain>
    </source>
</reference>
<dbReference type="GO" id="GO:0008641">
    <property type="term" value="F:ubiquitin-like modifier activating enzyme activity"/>
    <property type="evidence" value="ECO:0007669"/>
    <property type="project" value="InterPro"/>
</dbReference>
<comment type="caution">
    <text evidence="2">The sequence shown here is derived from an EMBL/GenBank/DDBJ whole genome shotgun (WGS) entry which is preliminary data.</text>
</comment>
<dbReference type="RefSeq" id="WP_226392993.1">
    <property type="nucleotide sequence ID" value="NZ_JADCKB010000016.1"/>
</dbReference>
<dbReference type="PANTHER" id="PTHR43267">
    <property type="entry name" value="TRNA THREONYLCARBAMOYLADENOSINE DEHYDRATASE"/>
    <property type="match status" value="1"/>
</dbReference>
<proteinExistence type="predicted"/>
<dbReference type="PANTHER" id="PTHR43267:SF1">
    <property type="entry name" value="TRNA THREONYLCARBAMOYLADENOSINE DEHYDRATASE"/>
    <property type="match status" value="1"/>
</dbReference>
<evidence type="ECO:0000259" key="1">
    <source>
        <dbReference type="Pfam" id="PF00899"/>
    </source>
</evidence>
<dbReference type="InterPro" id="IPR045886">
    <property type="entry name" value="ThiF/MoeB/HesA"/>
</dbReference>
<dbReference type="GO" id="GO:0061504">
    <property type="term" value="P:cyclic threonylcarbamoyladenosine biosynthetic process"/>
    <property type="evidence" value="ECO:0007669"/>
    <property type="project" value="TreeGrafter"/>
</dbReference>
<accession>A0A9D5M1A0</accession>
<dbReference type="EMBL" id="JADCKB010000016">
    <property type="protein sequence ID" value="MBE5040440.1"/>
    <property type="molecule type" value="Genomic_DNA"/>
</dbReference>
<dbReference type="Gene3D" id="3.40.50.720">
    <property type="entry name" value="NAD(P)-binding Rossmann-like Domain"/>
    <property type="match status" value="1"/>
</dbReference>
<sequence>MEEQDSRTELLVGKEGIRRLREAHVMLFGLGGVGSYTAEALARAGVGRLTLIDGDTVAKSNLNRQLLALHSTLGRAKAEVMAERIGDIDPRIHVQPMTLFYEEKTEKQVDFSDVDYVADAIDSIRSKLLLIRRARQAGIPVISCMGAGNKLDPTRFEVADLEKTSVCPLAKLVRTALRKEGITGVKAVFSREEPCVVPQDASGKRTVGSISFVPSVAGLVMAGEIIRAIVEE</sequence>
<keyword evidence="3" id="KW-1185">Reference proteome</keyword>
<gene>
    <name evidence="2" type="ORF">INF28_08210</name>
</gene>